<dbReference type="PANTHER" id="PTHR22893">
    <property type="entry name" value="NADH OXIDOREDUCTASE-RELATED"/>
    <property type="match status" value="1"/>
</dbReference>
<dbReference type="InterPro" id="IPR045247">
    <property type="entry name" value="Oye-like"/>
</dbReference>
<dbReference type="Gene3D" id="3.20.20.70">
    <property type="entry name" value="Aldolase class I"/>
    <property type="match status" value="1"/>
</dbReference>
<feature type="region of interest" description="Disordered" evidence="1">
    <location>
        <begin position="329"/>
        <end position="349"/>
    </location>
</feature>
<dbReference type="InterPro" id="IPR013785">
    <property type="entry name" value="Aldolase_TIM"/>
</dbReference>
<gene>
    <name evidence="3" type="ORF">PsYK624_006530</name>
</gene>
<dbReference type="OrthoDB" id="276546at2759"/>
<feature type="domain" description="NADH:flavin oxidoreductase/NADH oxidase N-terminal" evidence="2">
    <location>
        <begin position="15"/>
        <end position="250"/>
    </location>
</feature>
<dbReference type="GO" id="GO:0016491">
    <property type="term" value="F:oxidoreductase activity"/>
    <property type="evidence" value="ECO:0007669"/>
    <property type="project" value="InterPro"/>
</dbReference>
<dbReference type="CDD" id="cd02933">
    <property type="entry name" value="OYE_like_FMN"/>
    <property type="match status" value="1"/>
</dbReference>
<dbReference type="PANTHER" id="PTHR22893:SF91">
    <property type="entry name" value="NADPH DEHYDROGENASE 2-RELATED"/>
    <property type="match status" value="1"/>
</dbReference>
<protein>
    <submittedName>
        <fullName evidence="3">Alkene reductase</fullName>
    </submittedName>
</protein>
<dbReference type="EMBL" id="BPQB01000001">
    <property type="protein sequence ID" value="GJE84577.1"/>
    <property type="molecule type" value="Genomic_DNA"/>
</dbReference>
<evidence type="ECO:0000313" key="4">
    <source>
        <dbReference type="Proteomes" id="UP000703269"/>
    </source>
</evidence>
<evidence type="ECO:0000313" key="3">
    <source>
        <dbReference type="EMBL" id="GJE84577.1"/>
    </source>
</evidence>
<organism evidence="3 4">
    <name type="scientific">Phanerochaete sordida</name>
    <dbReference type="NCBI Taxonomy" id="48140"/>
    <lineage>
        <taxon>Eukaryota</taxon>
        <taxon>Fungi</taxon>
        <taxon>Dikarya</taxon>
        <taxon>Basidiomycota</taxon>
        <taxon>Agaricomycotina</taxon>
        <taxon>Agaricomycetes</taxon>
        <taxon>Polyporales</taxon>
        <taxon>Phanerochaetaceae</taxon>
        <taxon>Phanerochaete</taxon>
    </lineage>
</organism>
<evidence type="ECO:0000259" key="2">
    <source>
        <dbReference type="Pfam" id="PF00724"/>
    </source>
</evidence>
<accession>A0A9P3FWW6</accession>
<dbReference type="Pfam" id="PF00724">
    <property type="entry name" value="Oxidored_FMN"/>
    <property type="match status" value="1"/>
</dbReference>
<dbReference type="GO" id="GO:0010181">
    <property type="term" value="F:FMN binding"/>
    <property type="evidence" value="ECO:0007669"/>
    <property type="project" value="InterPro"/>
</dbReference>
<comment type="caution">
    <text evidence="3">The sequence shown here is derived from an EMBL/GenBank/DDBJ whole genome shotgun (WGS) entry which is preliminary data.</text>
</comment>
<dbReference type="AlphaFoldDB" id="A0A9P3FWW6"/>
<dbReference type="Proteomes" id="UP000703269">
    <property type="component" value="Unassembled WGS sequence"/>
</dbReference>
<keyword evidence="4" id="KW-1185">Reference proteome</keyword>
<name>A0A9P3FWW6_9APHY</name>
<dbReference type="InterPro" id="IPR001155">
    <property type="entry name" value="OxRdtase_FMN_N"/>
</dbReference>
<evidence type="ECO:0000256" key="1">
    <source>
        <dbReference type="SAM" id="MobiDB-lite"/>
    </source>
</evidence>
<sequence length="432" mass="47122">MALATNSSPNHVPHLSEPLQLGDLTLRNRNIVASALRNRSVPTNVPNDLNLEYYVQRAKGGAGLIMTEGTLVSQQGTEWPHNPGIWSEEQVAGWKKITEAVHAHGTHMFCQLWHTGRVSHPDMEEQKRAGKPVPGPSSIAARGGRFRQLFGAPGYVTPTPIEDPWTIVEEFRHAANMAKKAGFDGVELHSASGYLIHQFLDHTANQRTDMWGGSVENRCRLGLEVLKAMIDVWGPARVGIKISPCGGYNDVGMPLPDTLHTYTYYLTQLGTLKPAYIQLVRHNPRFEATVPVDIGGTVQRVPRATPHDVLAVYAGIVRTRAAHLARGRTEAQLRGPAMPAPAADARNPSPTRVFVNGGLTPAEADALIAEDVVDGAAFATLWICNPDLQRRAERGLPLGKIVDYVTLYAAPEGKDLSYGYTDYPFADPDGCE</sequence>
<proteinExistence type="predicted"/>
<dbReference type="SUPFAM" id="SSF51395">
    <property type="entry name" value="FMN-linked oxidoreductases"/>
    <property type="match status" value="1"/>
</dbReference>
<reference evidence="3 4" key="1">
    <citation type="submission" date="2021-08" db="EMBL/GenBank/DDBJ databases">
        <title>Draft Genome Sequence of Phanerochaete sordida strain YK-624.</title>
        <authorList>
            <person name="Mori T."/>
            <person name="Dohra H."/>
            <person name="Suzuki T."/>
            <person name="Kawagishi H."/>
            <person name="Hirai H."/>
        </authorList>
    </citation>
    <scope>NUCLEOTIDE SEQUENCE [LARGE SCALE GENOMIC DNA]</scope>
    <source>
        <strain evidence="3 4">YK-624</strain>
    </source>
</reference>